<dbReference type="STRING" id="370438.PTH_2339"/>
<protein>
    <submittedName>
        <fullName evidence="5">Uncharacterized protein</fullName>
    </submittedName>
</protein>
<feature type="chain" id="PRO_5002680743" evidence="2">
    <location>
        <begin position="30"/>
        <end position="399"/>
    </location>
</feature>
<dbReference type="KEGG" id="pth:PTH_2339"/>
<reference evidence="6" key="1">
    <citation type="journal article" date="2008" name="Genome Res.">
        <title>The genome of Pelotomaculum thermopropionicum reveals niche-associated evolution in anaerobic microbiota.</title>
        <authorList>
            <person name="Kosaka T."/>
            <person name="Kato S."/>
            <person name="Shimoyama T."/>
            <person name="Ishii S."/>
            <person name="Abe T."/>
            <person name="Watanabe K."/>
        </authorList>
    </citation>
    <scope>NUCLEOTIDE SEQUENCE [LARGE SCALE GENOMIC DNA]</scope>
    <source>
        <strain evidence="6">DSM 13744 / JCM 10971 / SI</strain>
    </source>
</reference>
<dbReference type="HOGENOM" id="CLU_690479_0_0_9"/>
<proteinExistence type="predicted"/>
<keyword evidence="6" id="KW-1185">Reference proteome</keyword>
<feature type="domain" description="Dret-0059-like sensor" evidence="4">
    <location>
        <begin position="193"/>
        <end position="313"/>
    </location>
</feature>
<evidence type="ECO:0000256" key="1">
    <source>
        <dbReference type="SAM" id="MobiDB-lite"/>
    </source>
</evidence>
<dbReference type="eggNOG" id="COG1073">
    <property type="taxonomic scope" value="Bacteria"/>
</dbReference>
<dbReference type="AlphaFoldDB" id="A5CZR4"/>
<feature type="region of interest" description="Disordered" evidence="1">
    <location>
        <begin position="379"/>
        <end position="399"/>
    </location>
</feature>
<feature type="domain" description="Copper amine oxidase-like N-terminal" evidence="3">
    <location>
        <begin position="64"/>
        <end position="169"/>
    </location>
</feature>
<dbReference type="Pfam" id="PF07833">
    <property type="entry name" value="Cu_amine_oxidN1"/>
    <property type="match status" value="1"/>
</dbReference>
<organism evidence="5 6">
    <name type="scientific">Pelotomaculum thermopropionicum (strain DSM 13744 / JCM 10971 / SI)</name>
    <dbReference type="NCBI Taxonomy" id="370438"/>
    <lineage>
        <taxon>Bacteria</taxon>
        <taxon>Bacillati</taxon>
        <taxon>Bacillota</taxon>
        <taxon>Clostridia</taxon>
        <taxon>Eubacteriales</taxon>
        <taxon>Desulfotomaculaceae</taxon>
        <taxon>Pelotomaculum</taxon>
    </lineage>
</organism>
<dbReference type="SUPFAM" id="SSF55383">
    <property type="entry name" value="Copper amine oxidase, domain N"/>
    <property type="match status" value="1"/>
</dbReference>
<sequence>MKNKIFYPVFCLLVLTVFLLVAVNGRAMAQEGKAEVLPRQDSVLSTGAAASSGPAAGTGFSVKLNGRPVTFDVPPRLESGRFLIPLRPVLEAMGAKVSWSGDTGTAVACLPGATLAVTAGSQDAGINGREWPMPVVAGIDNGRLIVPPEIILEATGAQARWDDAARTLALFREGPVAGFPAPLLDLQRDIQDELDRVDRDLAAAAGELSRTGLDGEEARRILSGLAARYPYVADACTVDKNGMIVAVEPAAYHKFAGSDISGQEQVGRLKETGRPVISSVFTAVEGFPALDLERPVFNRQNELIGSVSLLIKPQLLFAGFAVPELQGQRPEMMVMQKDGYILYDSDSSQIGRNVLKDPFYHDYTGLPALAERTLADRAGVGTYAPPGQPPQKQAVKTSA</sequence>
<dbReference type="InterPro" id="IPR012854">
    <property type="entry name" value="Cu_amine_oxidase-like_N"/>
</dbReference>
<dbReference type="InterPro" id="IPR054513">
    <property type="entry name" value="Dret_0059-like_sensor"/>
</dbReference>
<dbReference type="EMBL" id="AP009389">
    <property type="protein sequence ID" value="BAF60520.1"/>
    <property type="molecule type" value="Genomic_DNA"/>
</dbReference>
<evidence type="ECO:0000313" key="6">
    <source>
        <dbReference type="Proteomes" id="UP000006556"/>
    </source>
</evidence>
<evidence type="ECO:0000259" key="4">
    <source>
        <dbReference type="Pfam" id="PF22309"/>
    </source>
</evidence>
<dbReference type="Proteomes" id="UP000006556">
    <property type="component" value="Chromosome"/>
</dbReference>
<accession>A5CZR4</accession>
<gene>
    <name evidence="5" type="ordered locus">PTH_2339</name>
</gene>
<dbReference type="InterPro" id="IPR036582">
    <property type="entry name" value="Mao_N_sf"/>
</dbReference>
<evidence type="ECO:0000313" key="5">
    <source>
        <dbReference type="EMBL" id="BAF60520.1"/>
    </source>
</evidence>
<dbReference type="Gene3D" id="3.30.457.10">
    <property type="entry name" value="Copper amine oxidase-like, N-terminal domain"/>
    <property type="match status" value="1"/>
</dbReference>
<evidence type="ECO:0000259" key="3">
    <source>
        <dbReference type="Pfam" id="PF07833"/>
    </source>
</evidence>
<evidence type="ECO:0000256" key="2">
    <source>
        <dbReference type="SAM" id="SignalP"/>
    </source>
</evidence>
<feature type="compositionally biased region" description="Polar residues" evidence="1">
    <location>
        <begin position="390"/>
        <end position="399"/>
    </location>
</feature>
<feature type="signal peptide" evidence="2">
    <location>
        <begin position="1"/>
        <end position="29"/>
    </location>
</feature>
<dbReference type="Gene3D" id="3.30.450.20">
    <property type="entry name" value="PAS domain"/>
    <property type="match status" value="1"/>
</dbReference>
<dbReference type="Pfam" id="PF22309">
    <property type="entry name" value="HK-GC-Chemotax_sensor"/>
    <property type="match status" value="1"/>
</dbReference>
<keyword evidence="2" id="KW-0732">Signal</keyword>
<name>A5CZR4_PELTS</name>